<dbReference type="SUPFAM" id="SSF53383">
    <property type="entry name" value="PLP-dependent transferases"/>
    <property type="match status" value="1"/>
</dbReference>
<dbReference type="Gene3D" id="3.90.1150.10">
    <property type="entry name" value="Aspartate Aminotransferase, domain 1"/>
    <property type="match status" value="1"/>
</dbReference>
<dbReference type="UniPathway" id="UPA00031">
    <property type="reaction ID" value="UER00012"/>
</dbReference>
<gene>
    <name evidence="9" type="primary">hisC</name>
    <name evidence="11" type="ORF">BOW53_10440</name>
</gene>
<comment type="caution">
    <text evidence="11">The sequence shown here is derived from an EMBL/GenBank/DDBJ whole genome shotgun (WGS) entry which is preliminary data.</text>
</comment>
<evidence type="ECO:0000256" key="8">
    <source>
        <dbReference type="ARBA" id="ARBA00047481"/>
    </source>
</evidence>
<dbReference type="GO" id="GO:0030170">
    <property type="term" value="F:pyridoxal phosphate binding"/>
    <property type="evidence" value="ECO:0007669"/>
    <property type="project" value="InterPro"/>
</dbReference>
<dbReference type="InterPro" id="IPR050106">
    <property type="entry name" value="HistidinolP_aminotransfase"/>
</dbReference>
<dbReference type="InterPro" id="IPR005861">
    <property type="entry name" value="HisP_aminotrans"/>
</dbReference>
<evidence type="ECO:0000256" key="2">
    <source>
        <dbReference type="ARBA" id="ARBA00005011"/>
    </source>
</evidence>
<name>A0A1T2L3N9_9GAMM</name>
<keyword evidence="9" id="KW-0028">Amino-acid biosynthesis</keyword>
<keyword evidence="6 9" id="KW-0808">Transferase</keyword>
<dbReference type="Gene3D" id="3.40.640.10">
    <property type="entry name" value="Type I PLP-dependent aspartate aminotransferase-like (Major domain)"/>
    <property type="match status" value="1"/>
</dbReference>
<dbReference type="EMBL" id="MPRL01000043">
    <property type="protein sequence ID" value="OOZ39728.1"/>
    <property type="molecule type" value="Genomic_DNA"/>
</dbReference>
<evidence type="ECO:0000313" key="11">
    <source>
        <dbReference type="EMBL" id="OOZ39728.1"/>
    </source>
</evidence>
<dbReference type="InterPro" id="IPR015422">
    <property type="entry name" value="PyrdxlP-dep_Trfase_small"/>
</dbReference>
<dbReference type="OrthoDB" id="9813612at2"/>
<dbReference type="InterPro" id="IPR015421">
    <property type="entry name" value="PyrdxlP-dep_Trfase_major"/>
</dbReference>
<keyword evidence="5 9" id="KW-0032">Aminotransferase</keyword>
<evidence type="ECO:0000256" key="7">
    <source>
        <dbReference type="ARBA" id="ARBA00022898"/>
    </source>
</evidence>
<dbReference type="InterPro" id="IPR004839">
    <property type="entry name" value="Aminotransferase_I/II_large"/>
</dbReference>
<dbReference type="NCBIfam" id="TIGR01141">
    <property type="entry name" value="hisC"/>
    <property type="match status" value="1"/>
</dbReference>
<keyword evidence="9" id="KW-0368">Histidine biosynthesis</keyword>
<evidence type="ECO:0000256" key="1">
    <source>
        <dbReference type="ARBA" id="ARBA00001933"/>
    </source>
</evidence>
<accession>A0A1T2L3N9</accession>
<keyword evidence="12" id="KW-1185">Reference proteome</keyword>
<evidence type="ECO:0000256" key="6">
    <source>
        <dbReference type="ARBA" id="ARBA00022679"/>
    </source>
</evidence>
<comment type="cofactor">
    <cofactor evidence="1 9">
        <name>pyridoxal 5'-phosphate</name>
        <dbReference type="ChEBI" id="CHEBI:597326"/>
    </cofactor>
</comment>
<dbReference type="EC" id="2.6.1.9" evidence="9"/>
<sequence>MTDFTQFATPGVQGLRPYQPGKPIEELERELGIENIIKLASNENPLGPSPLALEAMRSAAEGVWLYPDGNGFELKQKLSQKHGVEMAQITLGNGSSDPLEFVVRVLVQPGDEVLYSQHAFAMYPIVTRAAGGVGIEAPAKNWGYDLDALAARITDRTRVIFIANPNNPTGTWLDGVELEAFIKSVPERIVVVIDEAYYDYACDPATGAEGYPDAVSWLAKYPNLMVSRTFSKSYALAGLRVGYALSSPELADLMNRVRPPFNVNNLALVAASAALDDKAHLQRSVAMNAEGLKQLRGEFEAMGLDYIPSVGNFISVDVGQPGMKVYEELLREGVIVRPVANYGMPNHLRVTVGRAEENTRFIEGLKRTLAST</sequence>
<reference evidence="11 12" key="1">
    <citation type="submission" date="2016-11" db="EMBL/GenBank/DDBJ databases">
        <title>Mixed transmission modes and dynamic genome evolution in an obligate animal-bacterial symbiosis.</title>
        <authorList>
            <person name="Russell S.L."/>
            <person name="Corbett-Detig R.B."/>
            <person name="Cavanaugh C.M."/>
        </authorList>
    </citation>
    <scope>NUCLEOTIDE SEQUENCE [LARGE SCALE GENOMIC DNA]</scope>
    <source>
        <strain evidence="11">Sveles-Q1</strain>
    </source>
</reference>
<feature type="domain" description="Aminotransferase class I/classII large" evidence="10">
    <location>
        <begin position="35"/>
        <end position="364"/>
    </location>
</feature>
<dbReference type="PANTHER" id="PTHR43643:SF3">
    <property type="entry name" value="HISTIDINOL-PHOSPHATE AMINOTRANSFERASE"/>
    <property type="match status" value="1"/>
</dbReference>
<evidence type="ECO:0000259" key="10">
    <source>
        <dbReference type="Pfam" id="PF00155"/>
    </source>
</evidence>
<comment type="pathway">
    <text evidence="2 9">Amino-acid biosynthesis; L-histidine biosynthesis; L-histidine from 5-phospho-alpha-D-ribose 1-diphosphate: step 7/9.</text>
</comment>
<dbReference type="PANTHER" id="PTHR43643">
    <property type="entry name" value="HISTIDINOL-PHOSPHATE AMINOTRANSFERASE 2"/>
    <property type="match status" value="1"/>
</dbReference>
<dbReference type="InterPro" id="IPR001917">
    <property type="entry name" value="Aminotrans_II_pyridoxalP_BS"/>
</dbReference>
<dbReference type="AlphaFoldDB" id="A0A1T2L3N9"/>
<dbReference type="HAMAP" id="MF_01023">
    <property type="entry name" value="HisC_aminotrans_2"/>
    <property type="match status" value="1"/>
</dbReference>
<dbReference type="Proteomes" id="UP000191110">
    <property type="component" value="Unassembled WGS sequence"/>
</dbReference>
<evidence type="ECO:0000256" key="4">
    <source>
        <dbReference type="ARBA" id="ARBA00011738"/>
    </source>
</evidence>
<evidence type="ECO:0000256" key="5">
    <source>
        <dbReference type="ARBA" id="ARBA00022576"/>
    </source>
</evidence>
<dbReference type="Pfam" id="PF00155">
    <property type="entry name" value="Aminotran_1_2"/>
    <property type="match status" value="1"/>
</dbReference>
<comment type="catalytic activity">
    <reaction evidence="8 9">
        <text>L-histidinol phosphate + 2-oxoglutarate = 3-(imidazol-4-yl)-2-oxopropyl phosphate + L-glutamate</text>
        <dbReference type="Rhea" id="RHEA:23744"/>
        <dbReference type="ChEBI" id="CHEBI:16810"/>
        <dbReference type="ChEBI" id="CHEBI:29985"/>
        <dbReference type="ChEBI" id="CHEBI:57766"/>
        <dbReference type="ChEBI" id="CHEBI:57980"/>
        <dbReference type="EC" id="2.6.1.9"/>
    </reaction>
</comment>
<dbReference type="GO" id="GO:0000105">
    <property type="term" value="P:L-histidine biosynthetic process"/>
    <property type="evidence" value="ECO:0007669"/>
    <property type="project" value="UniProtKB-UniRule"/>
</dbReference>
<proteinExistence type="inferred from homology"/>
<feature type="modified residue" description="N6-(pyridoxal phosphate)lysine" evidence="9">
    <location>
        <position position="232"/>
    </location>
</feature>
<evidence type="ECO:0000256" key="9">
    <source>
        <dbReference type="HAMAP-Rule" id="MF_01023"/>
    </source>
</evidence>
<protein>
    <recommendedName>
        <fullName evidence="9">Histidinol-phosphate aminotransferase</fullName>
        <ecNumber evidence="9">2.6.1.9</ecNumber>
    </recommendedName>
    <alternativeName>
        <fullName evidence="9">Imidazole acetol-phosphate transaminase</fullName>
    </alternativeName>
</protein>
<evidence type="ECO:0000256" key="3">
    <source>
        <dbReference type="ARBA" id="ARBA00007970"/>
    </source>
</evidence>
<dbReference type="PROSITE" id="PS00599">
    <property type="entry name" value="AA_TRANSFER_CLASS_2"/>
    <property type="match status" value="1"/>
</dbReference>
<organism evidence="11 12">
    <name type="scientific">Solemya pervernicosa gill symbiont</name>
    <dbReference type="NCBI Taxonomy" id="642797"/>
    <lineage>
        <taxon>Bacteria</taxon>
        <taxon>Pseudomonadati</taxon>
        <taxon>Pseudomonadota</taxon>
        <taxon>Gammaproteobacteria</taxon>
        <taxon>sulfur-oxidizing symbionts</taxon>
    </lineage>
</organism>
<keyword evidence="7 9" id="KW-0663">Pyridoxal phosphate</keyword>
<dbReference type="CDD" id="cd00609">
    <property type="entry name" value="AAT_like"/>
    <property type="match status" value="1"/>
</dbReference>
<dbReference type="RefSeq" id="WP_078484027.1">
    <property type="nucleotide sequence ID" value="NZ_MPRL01000043.1"/>
</dbReference>
<dbReference type="GO" id="GO:0004400">
    <property type="term" value="F:histidinol-phosphate transaminase activity"/>
    <property type="evidence" value="ECO:0007669"/>
    <property type="project" value="UniProtKB-UniRule"/>
</dbReference>
<dbReference type="InterPro" id="IPR015424">
    <property type="entry name" value="PyrdxlP-dep_Trfase"/>
</dbReference>
<comment type="subunit">
    <text evidence="4 9">Homodimer.</text>
</comment>
<comment type="similarity">
    <text evidence="3 9">Belongs to the class-II pyridoxal-phosphate-dependent aminotransferase family. Histidinol-phosphate aminotransferase subfamily.</text>
</comment>
<evidence type="ECO:0000313" key="12">
    <source>
        <dbReference type="Proteomes" id="UP000191110"/>
    </source>
</evidence>